<evidence type="ECO:0000313" key="14">
    <source>
        <dbReference type="Proteomes" id="UP000192468"/>
    </source>
</evidence>
<keyword evidence="7 10" id="KW-0862">Zinc</keyword>
<comment type="similarity">
    <text evidence="10">Belongs to the TRAFAC class YlqF/YawG GTPase family. RsgA subfamily.</text>
</comment>
<comment type="function">
    <text evidence="10">One of several proteins that assist in the late maturation steps of the functional core of the 30S ribosomal subunit. Helps release RbfA from mature subunits. May play a role in the assembly of ribosomal proteins into the subunit. Circularly permuted GTPase that catalyzes slow GTP hydrolysis, GTPase activity is stimulated by the 30S ribosomal subunit.</text>
</comment>
<dbReference type="Gene3D" id="2.40.50.140">
    <property type="entry name" value="Nucleic acid-binding proteins"/>
    <property type="match status" value="1"/>
</dbReference>
<dbReference type="InterPro" id="IPR027417">
    <property type="entry name" value="P-loop_NTPase"/>
</dbReference>
<dbReference type="NCBIfam" id="TIGR00157">
    <property type="entry name" value="ribosome small subunit-dependent GTPase A"/>
    <property type="match status" value="1"/>
</dbReference>
<dbReference type="Gene3D" id="3.40.50.300">
    <property type="entry name" value="P-loop containing nucleotide triphosphate hydrolases"/>
    <property type="match status" value="1"/>
</dbReference>
<evidence type="ECO:0000256" key="9">
    <source>
        <dbReference type="ARBA" id="ARBA00023134"/>
    </source>
</evidence>
<dbReference type="PANTHER" id="PTHR32120:SF11">
    <property type="entry name" value="SMALL RIBOSOMAL SUBUNIT BIOGENESIS GTPASE RSGA 1, MITOCHONDRIAL-RELATED"/>
    <property type="match status" value="1"/>
</dbReference>
<keyword evidence="9 10" id="KW-0342">GTP-binding</keyword>
<evidence type="ECO:0000256" key="4">
    <source>
        <dbReference type="ARBA" id="ARBA00022730"/>
    </source>
</evidence>
<keyword evidence="2 10" id="KW-0690">Ribosome biogenesis</keyword>
<dbReference type="GO" id="GO:0005525">
    <property type="term" value="F:GTP binding"/>
    <property type="evidence" value="ECO:0007669"/>
    <property type="project" value="UniProtKB-UniRule"/>
</dbReference>
<dbReference type="InterPro" id="IPR031944">
    <property type="entry name" value="RsgA_N"/>
</dbReference>
<proteinExistence type="inferred from homology"/>
<dbReference type="Proteomes" id="UP000192468">
    <property type="component" value="Unassembled WGS sequence"/>
</dbReference>
<dbReference type="Gene3D" id="1.10.40.50">
    <property type="entry name" value="Probable gtpase engc, domain 3"/>
    <property type="match status" value="1"/>
</dbReference>
<dbReference type="Pfam" id="PF16745">
    <property type="entry name" value="RsgA_N"/>
    <property type="match status" value="1"/>
</dbReference>
<reference evidence="13 14" key="1">
    <citation type="submission" date="2017-04" db="EMBL/GenBank/DDBJ databases">
        <authorList>
            <person name="Afonso C.L."/>
            <person name="Miller P.J."/>
            <person name="Scott M.A."/>
            <person name="Spackman E."/>
            <person name="Goraichik I."/>
            <person name="Dimitrov K.M."/>
            <person name="Suarez D.L."/>
            <person name="Swayne D.E."/>
        </authorList>
    </citation>
    <scope>NUCLEOTIDE SEQUENCE [LARGE SCALE GENOMIC DNA]</scope>
    <source>
        <strain evidence="13 14">DSM 12555</strain>
    </source>
</reference>
<dbReference type="GO" id="GO:0042274">
    <property type="term" value="P:ribosomal small subunit biogenesis"/>
    <property type="evidence" value="ECO:0007669"/>
    <property type="project" value="UniProtKB-UniRule"/>
</dbReference>
<name>A0A1W1XCI7_9CLOT</name>
<feature type="binding site" evidence="10">
    <location>
        <position position="242"/>
    </location>
    <ligand>
        <name>Zn(2+)</name>
        <dbReference type="ChEBI" id="CHEBI:29105"/>
    </ligand>
</feature>
<dbReference type="Pfam" id="PF03193">
    <property type="entry name" value="RsgA_GTPase"/>
    <property type="match status" value="1"/>
</dbReference>
<keyword evidence="5 10" id="KW-0547">Nucleotide-binding</keyword>
<evidence type="ECO:0000259" key="11">
    <source>
        <dbReference type="PROSITE" id="PS50936"/>
    </source>
</evidence>
<accession>A0A1W1XCI7</accession>
<keyword evidence="6 10" id="KW-0378">Hydrolase</keyword>
<dbReference type="CDD" id="cd01854">
    <property type="entry name" value="YjeQ_EngC"/>
    <property type="match status" value="1"/>
</dbReference>
<feature type="binding site" evidence="10">
    <location>
        <begin position="161"/>
        <end position="169"/>
    </location>
    <ligand>
        <name>GTP</name>
        <dbReference type="ChEBI" id="CHEBI:37565"/>
    </ligand>
</feature>
<keyword evidence="4 10" id="KW-0699">rRNA-binding</keyword>
<feature type="binding site" evidence="10">
    <location>
        <position position="249"/>
    </location>
    <ligand>
        <name>Zn(2+)</name>
        <dbReference type="ChEBI" id="CHEBI:29105"/>
    </ligand>
</feature>
<dbReference type="STRING" id="1121291.SAMN02745134_01367"/>
<comment type="cofactor">
    <cofactor evidence="10">
        <name>Zn(2+)</name>
        <dbReference type="ChEBI" id="CHEBI:29105"/>
    </cofactor>
    <text evidence="10">Binds 1 zinc ion per subunit.</text>
</comment>
<dbReference type="GO" id="GO:0003924">
    <property type="term" value="F:GTPase activity"/>
    <property type="evidence" value="ECO:0007669"/>
    <property type="project" value="UniProtKB-UniRule"/>
</dbReference>
<dbReference type="HAMAP" id="MF_01820">
    <property type="entry name" value="GTPase_RsgA"/>
    <property type="match status" value="1"/>
</dbReference>
<dbReference type="AlphaFoldDB" id="A0A1W1XCI7"/>
<organism evidence="13 14">
    <name type="scientific">Clostridium acidisoli DSM 12555</name>
    <dbReference type="NCBI Taxonomy" id="1121291"/>
    <lineage>
        <taxon>Bacteria</taxon>
        <taxon>Bacillati</taxon>
        <taxon>Bacillota</taxon>
        <taxon>Clostridia</taxon>
        <taxon>Eubacteriales</taxon>
        <taxon>Clostridiaceae</taxon>
        <taxon>Clostridium</taxon>
    </lineage>
</organism>
<evidence type="ECO:0000256" key="10">
    <source>
        <dbReference type="HAMAP-Rule" id="MF_01820"/>
    </source>
</evidence>
<dbReference type="RefSeq" id="WP_084114860.1">
    <property type="nucleotide sequence ID" value="NZ_FWXH01000003.1"/>
</dbReference>
<dbReference type="GO" id="GO:0019843">
    <property type="term" value="F:rRNA binding"/>
    <property type="evidence" value="ECO:0007669"/>
    <property type="project" value="UniProtKB-KW"/>
</dbReference>
<dbReference type="PROSITE" id="PS50936">
    <property type="entry name" value="ENGC_GTPASE"/>
    <property type="match status" value="1"/>
</dbReference>
<dbReference type="CDD" id="cd04466">
    <property type="entry name" value="S1_YloQ_GTPase"/>
    <property type="match status" value="1"/>
</dbReference>
<protein>
    <recommendedName>
        <fullName evidence="10">Small ribosomal subunit biogenesis GTPase RsgA</fullName>
        <ecNumber evidence="10">3.6.1.-</ecNumber>
    </recommendedName>
</protein>
<evidence type="ECO:0000259" key="12">
    <source>
        <dbReference type="PROSITE" id="PS51721"/>
    </source>
</evidence>
<evidence type="ECO:0000256" key="7">
    <source>
        <dbReference type="ARBA" id="ARBA00022833"/>
    </source>
</evidence>
<comment type="subunit">
    <text evidence="10">Monomer. Associates with 30S ribosomal subunit, binds 16S rRNA.</text>
</comment>
<feature type="domain" description="CP-type G" evidence="12">
    <location>
        <begin position="61"/>
        <end position="218"/>
    </location>
</feature>
<feature type="binding site" evidence="10">
    <location>
        <position position="247"/>
    </location>
    <ligand>
        <name>Zn(2+)</name>
        <dbReference type="ChEBI" id="CHEBI:29105"/>
    </ligand>
</feature>
<dbReference type="OrthoDB" id="9809485at2"/>
<evidence type="ECO:0000256" key="5">
    <source>
        <dbReference type="ARBA" id="ARBA00022741"/>
    </source>
</evidence>
<dbReference type="InterPro" id="IPR010914">
    <property type="entry name" value="RsgA_GTPase_dom"/>
</dbReference>
<dbReference type="InterPro" id="IPR012340">
    <property type="entry name" value="NA-bd_OB-fold"/>
</dbReference>
<evidence type="ECO:0000256" key="6">
    <source>
        <dbReference type="ARBA" id="ARBA00022801"/>
    </source>
</evidence>
<gene>
    <name evidence="10" type="primary">rsgA</name>
    <name evidence="13" type="ORF">SAMN02745134_01367</name>
</gene>
<dbReference type="PANTHER" id="PTHR32120">
    <property type="entry name" value="SMALL RIBOSOMAL SUBUNIT BIOGENESIS GTPASE RSGA"/>
    <property type="match status" value="1"/>
</dbReference>
<keyword evidence="1 10" id="KW-0963">Cytoplasm</keyword>
<dbReference type="EMBL" id="FWXH01000003">
    <property type="protein sequence ID" value="SMC21597.1"/>
    <property type="molecule type" value="Genomic_DNA"/>
</dbReference>
<evidence type="ECO:0000256" key="1">
    <source>
        <dbReference type="ARBA" id="ARBA00022490"/>
    </source>
</evidence>
<dbReference type="SUPFAM" id="SSF52540">
    <property type="entry name" value="P-loop containing nucleoside triphosphate hydrolases"/>
    <property type="match status" value="1"/>
</dbReference>
<sequence length="288" mass="32585">MQGIIVKGIAGFYYVKVDEDIYECKARGKFRHNELSPLVGDKVEFDVQNGKGFIMDILPRSCSLIRPAIANVTQAIIVFAVKNPDFSTDLLNKFLIQCEAKGLKVIICFNKIDLVSKEELEEKIAFVNSIGYKVICSRAKQGEGIEEIKEQLHNNITVLCGPSGVGKSTILNSILGRNAMETGDISERLKRGKHTTRHCELIEIKGGYIADSPGFSSLDISDIKKEDLQNCFPEFNEYKNDCRFSTCMHNKEPGCAVKEAVLKDEINKNRYDFYVKTLEEIQNRREWK</sequence>
<evidence type="ECO:0000256" key="8">
    <source>
        <dbReference type="ARBA" id="ARBA00022884"/>
    </source>
</evidence>
<dbReference type="EC" id="3.6.1.-" evidence="10"/>
<keyword evidence="14" id="KW-1185">Reference proteome</keyword>
<evidence type="ECO:0000256" key="2">
    <source>
        <dbReference type="ARBA" id="ARBA00022517"/>
    </source>
</evidence>
<feature type="binding site" evidence="10">
    <location>
        <begin position="110"/>
        <end position="113"/>
    </location>
    <ligand>
        <name>GTP</name>
        <dbReference type="ChEBI" id="CHEBI:37565"/>
    </ligand>
</feature>
<comment type="subcellular location">
    <subcellularLocation>
        <location evidence="10">Cytoplasm</location>
    </subcellularLocation>
</comment>
<feature type="domain" description="EngC GTPase" evidence="11">
    <location>
        <begin position="70"/>
        <end position="216"/>
    </location>
</feature>
<dbReference type="SUPFAM" id="SSF50249">
    <property type="entry name" value="Nucleic acid-binding proteins"/>
    <property type="match status" value="1"/>
</dbReference>
<feature type="binding site" evidence="10">
    <location>
        <position position="255"/>
    </location>
    <ligand>
        <name>Zn(2+)</name>
        <dbReference type="ChEBI" id="CHEBI:29105"/>
    </ligand>
</feature>
<keyword evidence="3 10" id="KW-0479">Metal-binding</keyword>
<dbReference type="PROSITE" id="PS51721">
    <property type="entry name" value="G_CP"/>
    <property type="match status" value="1"/>
</dbReference>
<dbReference type="InterPro" id="IPR030378">
    <property type="entry name" value="G_CP_dom"/>
</dbReference>
<dbReference type="GO" id="GO:0046872">
    <property type="term" value="F:metal ion binding"/>
    <property type="evidence" value="ECO:0007669"/>
    <property type="project" value="UniProtKB-KW"/>
</dbReference>
<evidence type="ECO:0000313" key="13">
    <source>
        <dbReference type="EMBL" id="SMC21597.1"/>
    </source>
</evidence>
<dbReference type="InterPro" id="IPR004881">
    <property type="entry name" value="Ribosome_biogen_GTPase_RsgA"/>
</dbReference>
<keyword evidence="8 10" id="KW-0694">RNA-binding</keyword>
<dbReference type="GO" id="GO:0005737">
    <property type="term" value="C:cytoplasm"/>
    <property type="evidence" value="ECO:0007669"/>
    <property type="project" value="UniProtKB-SubCell"/>
</dbReference>
<evidence type="ECO:0000256" key="3">
    <source>
        <dbReference type="ARBA" id="ARBA00022723"/>
    </source>
</evidence>